<dbReference type="Pfam" id="PF07690">
    <property type="entry name" value="MFS_1"/>
    <property type="match status" value="2"/>
</dbReference>
<feature type="transmembrane region" description="Helical" evidence="6">
    <location>
        <begin position="331"/>
        <end position="352"/>
    </location>
</feature>
<feature type="transmembrane region" description="Helical" evidence="6">
    <location>
        <begin position="20"/>
        <end position="44"/>
    </location>
</feature>
<comment type="subcellular location">
    <subcellularLocation>
        <location evidence="1">Membrane</location>
        <topology evidence="1">Multi-pass membrane protein</topology>
    </subcellularLocation>
</comment>
<accession>A0ABT7SZR4</accession>
<dbReference type="InterPro" id="IPR036259">
    <property type="entry name" value="MFS_trans_sf"/>
</dbReference>
<evidence type="ECO:0000256" key="2">
    <source>
        <dbReference type="ARBA" id="ARBA00022448"/>
    </source>
</evidence>
<name>A0ABT7SZR4_9ALTE</name>
<dbReference type="InterPro" id="IPR004752">
    <property type="entry name" value="AmpG_permease/AT-1"/>
</dbReference>
<protein>
    <submittedName>
        <fullName evidence="8">MFS transporter</fullName>
    </submittedName>
</protein>
<dbReference type="PROSITE" id="PS50850">
    <property type="entry name" value="MFS"/>
    <property type="match status" value="1"/>
</dbReference>
<feature type="transmembrane region" description="Helical" evidence="6">
    <location>
        <begin position="358"/>
        <end position="384"/>
    </location>
</feature>
<feature type="transmembrane region" description="Helical" evidence="6">
    <location>
        <begin position="422"/>
        <end position="444"/>
    </location>
</feature>
<proteinExistence type="predicted"/>
<feature type="transmembrane region" description="Helical" evidence="6">
    <location>
        <begin position="396"/>
        <end position="416"/>
    </location>
</feature>
<organism evidence="8 9">
    <name type="scientific">Alteromonas arenosi</name>
    <dbReference type="NCBI Taxonomy" id="3055817"/>
    <lineage>
        <taxon>Bacteria</taxon>
        <taxon>Pseudomonadati</taxon>
        <taxon>Pseudomonadota</taxon>
        <taxon>Gammaproteobacteria</taxon>
        <taxon>Alteromonadales</taxon>
        <taxon>Alteromonadaceae</taxon>
        <taxon>Alteromonas/Salinimonas group</taxon>
        <taxon>Alteromonas</taxon>
    </lineage>
</organism>
<dbReference type="InterPro" id="IPR011701">
    <property type="entry name" value="MFS"/>
</dbReference>
<dbReference type="Proteomes" id="UP001234343">
    <property type="component" value="Unassembled WGS sequence"/>
</dbReference>
<feature type="transmembrane region" description="Helical" evidence="6">
    <location>
        <begin position="92"/>
        <end position="111"/>
    </location>
</feature>
<feature type="transmembrane region" description="Helical" evidence="6">
    <location>
        <begin position="307"/>
        <end position="324"/>
    </location>
</feature>
<feature type="transmembrane region" description="Helical" evidence="6">
    <location>
        <begin position="190"/>
        <end position="208"/>
    </location>
</feature>
<feature type="transmembrane region" description="Helical" evidence="6">
    <location>
        <begin position="264"/>
        <end position="287"/>
    </location>
</feature>
<dbReference type="PANTHER" id="PTHR12778">
    <property type="entry name" value="SOLUTE CARRIER FAMILY 33 ACETYL-COA TRANSPORTER -RELATED"/>
    <property type="match status" value="1"/>
</dbReference>
<dbReference type="SUPFAM" id="SSF103473">
    <property type="entry name" value="MFS general substrate transporter"/>
    <property type="match status" value="1"/>
</dbReference>
<feature type="transmembrane region" description="Helical" evidence="6">
    <location>
        <begin position="117"/>
        <end position="138"/>
    </location>
</feature>
<dbReference type="Gene3D" id="1.20.1250.20">
    <property type="entry name" value="MFS general substrate transporter like domains"/>
    <property type="match status" value="2"/>
</dbReference>
<keyword evidence="9" id="KW-1185">Reference proteome</keyword>
<dbReference type="EMBL" id="JAUCBP010000012">
    <property type="protein sequence ID" value="MDM7861683.1"/>
    <property type="molecule type" value="Genomic_DNA"/>
</dbReference>
<dbReference type="InterPro" id="IPR020846">
    <property type="entry name" value="MFS_dom"/>
</dbReference>
<gene>
    <name evidence="8" type="ORF">QTP81_13865</name>
</gene>
<dbReference type="PANTHER" id="PTHR12778:SF10">
    <property type="entry name" value="MAJOR FACILITATOR SUPERFAMILY DOMAIN-CONTAINING PROTEIN 3"/>
    <property type="match status" value="1"/>
</dbReference>
<dbReference type="NCBIfam" id="TIGR00901">
    <property type="entry name" value="2A0125"/>
    <property type="match status" value="1"/>
</dbReference>
<feature type="transmembrane region" description="Helical" evidence="6">
    <location>
        <begin position="158"/>
        <end position="178"/>
    </location>
</feature>
<feature type="domain" description="Major facilitator superfamily (MFS) profile" evidence="7">
    <location>
        <begin position="19"/>
        <end position="448"/>
    </location>
</feature>
<feature type="transmembrane region" description="Helical" evidence="6">
    <location>
        <begin position="50"/>
        <end position="71"/>
    </location>
</feature>
<evidence type="ECO:0000256" key="5">
    <source>
        <dbReference type="ARBA" id="ARBA00023136"/>
    </source>
</evidence>
<evidence type="ECO:0000313" key="8">
    <source>
        <dbReference type="EMBL" id="MDM7861683.1"/>
    </source>
</evidence>
<sequence>MATSSTSYSHALKAYFDKRIAVIFCFGIASGLPWVMIGSALSAWLKDGDISRSSIGLFGVLFAAYSVNFLWSPLLDRIKLPLLHDHFGQRRSWIFLTQWGVIVSCLSMAFLQLEHSLWYIALSGLLIAIASATQDIAIDAFRIDIIGDTEKEKLSAGAAAATAGWWTGYGGMGAIPFFLADLPGWQWQDVYFVLAVLMLVLHIIVWLVKEPETDREHQQSIAEARYKAALGEQQGALFKQVLAWLAVTVVEPFRDFFSRNGVKLALSMLLFIVLFKIGEAFLGRMSIVFYKEIGFSNTEIGTLSKLLNWWVTIIFSVIGGLVNMRYGIYRGLMIAGIAMAASNLMFSVIAEVGPSKPLFIATIIIDGFTAAWSTVALVAFISLLCNKTFSAAQYALMASLGAMGRTMLSASSGFIVDGLDGNWQLFFVITALMVIPSLLFLYTLRHKINALEAQRHTI</sequence>
<evidence type="ECO:0000313" key="9">
    <source>
        <dbReference type="Proteomes" id="UP001234343"/>
    </source>
</evidence>
<comment type="caution">
    <text evidence="8">The sequence shown here is derived from an EMBL/GenBank/DDBJ whole genome shotgun (WGS) entry which is preliminary data.</text>
</comment>
<keyword evidence="4 6" id="KW-1133">Transmembrane helix</keyword>
<dbReference type="RefSeq" id="WP_289366333.1">
    <property type="nucleotide sequence ID" value="NZ_JAUCBP010000012.1"/>
</dbReference>
<evidence type="ECO:0000259" key="7">
    <source>
        <dbReference type="PROSITE" id="PS50850"/>
    </source>
</evidence>
<evidence type="ECO:0000256" key="1">
    <source>
        <dbReference type="ARBA" id="ARBA00004141"/>
    </source>
</evidence>
<evidence type="ECO:0000256" key="6">
    <source>
        <dbReference type="SAM" id="Phobius"/>
    </source>
</evidence>
<reference evidence="8 9" key="1">
    <citation type="submission" date="2023-06" db="EMBL/GenBank/DDBJ databases">
        <title>Alteromonas sp. ASW11-36 isolated from intertidal sand.</title>
        <authorList>
            <person name="Li Y."/>
        </authorList>
    </citation>
    <scope>NUCLEOTIDE SEQUENCE [LARGE SCALE GENOMIC DNA]</scope>
    <source>
        <strain evidence="8 9">ASW11-36</strain>
    </source>
</reference>
<keyword evidence="2" id="KW-0813">Transport</keyword>
<evidence type="ECO:0000256" key="3">
    <source>
        <dbReference type="ARBA" id="ARBA00022692"/>
    </source>
</evidence>
<keyword evidence="5 6" id="KW-0472">Membrane</keyword>
<evidence type="ECO:0000256" key="4">
    <source>
        <dbReference type="ARBA" id="ARBA00022989"/>
    </source>
</evidence>
<keyword evidence="3 6" id="KW-0812">Transmembrane</keyword>